<dbReference type="EMBL" id="JAUEDM010000001">
    <property type="protein sequence ID" value="KAK3330450.1"/>
    <property type="molecule type" value="Genomic_DNA"/>
</dbReference>
<dbReference type="AlphaFoldDB" id="A0AAE0ISV3"/>
<name>A0AAE0ISV3_9PEZI</name>
<evidence type="ECO:0000313" key="2">
    <source>
        <dbReference type="EMBL" id="KAK3330450.1"/>
    </source>
</evidence>
<feature type="region of interest" description="Disordered" evidence="1">
    <location>
        <begin position="1"/>
        <end position="28"/>
    </location>
</feature>
<proteinExistence type="predicted"/>
<protein>
    <submittedName>
        <fullName evidence="2">Uncharacterized protein</fullName>
    </submittedName>
</protein>
<reference evidence="2" key="1">
    <citation type="journal article" date="2023" name="Mol. Phylogenet. Evol.">
        <title>Genome-scale phylogeny and comparative genomics of the fungal order Sordariales.</title>
        <authorList>
            <person name="Hensen N."/>
            <person name="Bonometti L."/>
            <person name="Westerberg I."/>
            <person name="Brannstrom I.O."/>
            <person name="Guillou S."/>
            <person name="Cros-Aarteil S."/>
            <person name="Calhoun S."/>
            <person name="Haridas S."/>
            <person name="Kuo A."/>
            <person name="Mondo S."/>
            <person name="Pangilinan J."/>
            <person name="Riley R."/>
            <person name="LaButti K."/>
            <person name="Andreopoulos B."/>
            <person name="Lipzen A."/>
            <person name="Chen C."/>
            <person name="Yan M."/>
            <person name="Daum C."/>
            <person name="Ng V."/>
            <person name="Clum A."/>
            <person name="Steindorff A."/>
            <person name="Ohm R.A."/>
            <person name="Martin F."/>
            <person name="Silar P."/>
            <person name="Natvig D.O."/>
            <person name="Lalanne C."/>
            <person name="Gautier V."/>
            <person name="Ament-Velasquez S.L."/>
            <person name="Kruys A."/>
            <person name="Hutchinson M.I."/>
            <person name="Powell A.J."/>
            <person name="Barry K."/>
            <person name="Miller A.N."/>
            <person name="Grigoriev I.V."/>
            <person name="Debuchy R."/>
            <person name="Gladieux P."/>
            <person name="Hiltunen Thoren M."/>
            <person name="Johannesson H."/>
        </authorList>
    </citation>
    <scope>NUCLEOTIDE SEQUENCE</scope>
    <source>
        <strain evidence="2">CBS 118394</strain>
    </source>
</reference>
<dbReference type="Proteomes" id="UP001283341">
    <property type="component" value="Unassembled WGS sequence"/>
</dbReference>
<accession>A0AAE0ISV3</accession>
<gene>
    <name evidence="2" type="ORF">B0H66DRAFT_469938</name>
</gene>
<sequence>MKRESIADYQGKIPGCTHDDDPSNVGTPKPQWDVNHGYKIPKDGNDDACTSGHGADHCWTEYYLVEAAIEYFDWQPSGSAANCSADAHSSCSNAVGSLAQSCSTTGMTESNGWDWKIIDIAGQLSYGGGPSRTFGGSLTAGGSYTKSHSEVKYDLTQVCKTDSATVTCSWENPDGERKELCHQVWFADRVQHVWGQAQRVCNKCKGTAGVTVQQNTGDGKVCVRGQKEFEFRVPINKIVHCDGKCHDIESGLPKPENTPRMPFIPPHV</sequence>
<comment type="caution">
    <text evidence="2">The sequence shown here is derived from an EMBL/GenBank/DDBJ whole genome shotgun (WGS) entry which is preliminary data.</text>
</comment>
<evidence type="ECO:0000256" key="1">
    <source>
        <dbReference type="SAM" id="MobiDB-lite"/>
    </source>
</evidence>
<evidence type="ECO:0000313" key="3">
    <source>
        <dbReference type="Proteomes" id="UP001283341"/>
    </source>
</evidence>
<organism evidence="2 3">
    <name type="scientific">Apodospora peruviana</name>
    <dbReference type="NCBI Taxonomy" id="516989"/>
    <lineage>
        <taxon>Eukaryota</taxon>
        <taxon>Fungi</taxon>
        <taxon>Dikarya</taxon>
        <taxon>Ascomycota</taxon>
        <taxon>Pezizomycotina</taxon>
        <taxon>Sordariomycetes</taxon>
        <taxon>Sordariomycetidae</taxon>
        <taxon>Sordariales</taxon>
        <taxon>Lasiosphaeriaceae</taxon>
        <taxon>Apodospora</taxon>
    </lineage>
</organism>
<reference evidence="2" key="2">
    <citation type="submission" date="2023-06" db="EMBL/GenBank/DDBJ databases">
        <authorList>
            <consortium name="Lawrence Berkeley National Laboratory"/>
            <person name="Haridas S."/>
            <person name="Hensen N."/>
            <person name="Bonometti L."/>
            <person name="Westerberg I."/>
            <person name="Brannstrom I.O."/>
            <person name="Guillou S."/>
            <person name="Cros-Aarteil S."/>
            <person name="Calhoun S."/>
            <person name="Kuo A."/>
            <person name="Mondo S."/>
            <person name="Pangilinan J."/>
            <person name="Riley R."/>
            <person name="Labutti K."/>
            <person name="Andreopoulos B."/>
            <person name="Lipzen A."/>
            <person name="Chen C."/>
            <person name="Yanf M."/>
            <person name="Daum C."/>
            <person name="Ng V."/>
            <person name="Clum A."/>
            <person name="Steindorff A."/>
            <person name="Ohm R."/>
            <person name="Martin F."/>
            <person name="Silar P."/>
            <person name="Natvig D."/>
            <person name="Lalanne C."/>
            <person name="Gautier V."/>
            <person name="Ament-Velasquez S.L."/>
            <person name="Kruys A."/>
            <person name="Hutchinson M.I."/>
            <person name="Powell A.J."/>
            <person name="Barry K."/>
            <person name="Miller A.N."/>
            <person name="Grigoriev I.V."/>
            <person name="Debuchy R."/>
            <person name="Gladieux P."/>
            <person name="Thoren M.H."/>
            <person name="Johannesson H."/>
        </authorList>
    </citation>
    <scope>NUCLEOTIDE SEQUENCE</scope>
    <source>
        <strain evidence="2">CBS 118394</strain>
    </source>
</reference>
<keyword evidence="3" id="KW-1185">Reference proteome</keyword>